<dbReference type="InterPro" id="IPR015915">
    <property type="entry name" value="Kelch-typ_b-propeller"/>
</dbReference>
<sequence>MDHSSVLIDEKIYFSGGITDQSTNEFFYLDVSKPFNTSDNNTSMPWFDLTDINSPKTLKGSACSGGENNGLLFVFGGYIYGSDNISSHQYDISKKVWTDIKSGPINRYGISCAKFNDSLIAIFGGAAINGSDNLFNDLWTFDISTSLWNLKNAQNPPSPRVGYCAVTLPDQSILYIGGQTSDLFAPMDTLPLYNTKSDTWINMAVSGPAPPGRRDFSAVLTNDNRIIIYGGMMDELYVSGDAWTLYIENSQWSWTKGNITNSSEDSIIYSYGHTATLVNNYMFINFGNRLPIENNSPIIMLLDVSQKDNFRWVTEFIPNIMNTTV</sequence>
<keyword evidence="2" id="KW-1185">Reference proteome</keyword>
<dbReference type="Proteomes" id="UP000789759">
    <property type="component" value="Unassembled WGS sequence"/>
</dbReference>
<evidence type="ECO:0000313" key="2">
    <source>
        <dbReference type="Proteomes" id="UP000789759"/>
    </source>
</evidence>
<dbReference type="OrthoDB" id="432528at2759"/>
<gene>
    <name evidence="1" type="ORF">CPELLU_LOCUS161</name>
</gene>
<dbReference type="AlphaFoldDB" id="A0A9N8VD15"/>
<name>A0A9N8VD15_9GLOM</name>
<dbReference type="SUPFAM" id="SSF117281">
    <property type="entry name" value="Kelch motif"/>
    <property type="match status" value="1"/>
</dbReference>
<dbReference type="PANTHER" id="PTHR23244">
    <property type="entry name" value="KELCH REPEAT DOMAIN"/>
    <property type="match status" value="1"/>
</dbReference>
<proteinExistence type="predicted"/>
<accession>A0A9N8VD15</accession>
<dbReference type="EMBL" id="CAJVQA010000031">
    <property type="protein sequence ID" value="CAG8451379.1"/>
    <property type="molecule type" value="Genomic_DNA"/>
</dbReference>
<dbReference type="Gene3D" id="2.120.10.80">
    <property type="entry name" value="Kelch-type beta propeller"/>
    <property type="match status" value="2"/>
</dbReference>
<evidence type="ECO:0000313" key="1">
    <source>
        <dbReference type="EMBL" id="CAG8451379.1"/>
    </source>
</evidence>
<reference evidence="1" key="1">
    <citation type="submission" date="2021-06" db="EMBL/GenBank/DDBJ databases">
        <authorList>
            <person name="Kallberg Y."/>
            <person name="Tangrot J."/>
            <person name="Rosling A."/>
        </authorList>
    </citation>
    <scope>NUCLEOTIDE SEQUENCE</scope>
    <source>
        <strain evidence="1">FL966</strain>
    </source>
</reference>
<protein>
    <submittedName>
        <fullName evidence="1">21078_t:CDS:1</fullName>
    </submittedName>
</protein>
<comment type="caution">
    <text evidence="1">The sequence shown here is derived from an EMBL/GenBank/DDBJ whole genome shotgun (WGS) entry which is preliminary data.</text>
</comment>
<dbReference type="Pfam" id="PF24681">
    <property type="entry name" value="Kelch_KLHDC2_KLHL20_DRC7"/>
    <property type="match status" value="1"/>
</dbReference>
<organism evidence="1 2">
    <name type="scientific">Cetraspora pellucida</name>
    <dbReference type="NCBI Taxonomy" id="1433469"/>
    <lineage>
        <taxon>Eukaryota</taxon>
        <taxon>Fungi</taxon>
        <taxon>Fungi incertae sedis</taxon>
        <taxon>Mucoromycota</taxon>
        <taxon>Glomeromycotina</taxon>
        <taxon>Glomeromycetes</taxon>
        <taxon>Diversisporales</taxon>
        <taxon>Gigasporaceae</taxon>
        <taxon>Cetraspora</taxon>
    </lineage>
</organism>